<feature type="transmembrane region" description="Helical" evidence="1">
    <location>
        <begin position="193"/>
        <end position="218"/>
    </location>
</feature>
<evidence type="ECO:0000259" key="2">
    <source>
        <dbReference type="Pfam" id="PF20153"/>
    </source>
</evidence>
<dbReference type="AlphaFoldDB" id="K5UQR8"/>
<sequence length="231" mass="25687">MEDYVDDIDTLLVFVGTSFLQASRADPRGQTGLFSAILTAFLVQTYSMLQVNNTDTTNQLLAISVATQLRTAGTVITDTLNQTLTTLSNAVSTPFSPSSATRWINISFFMSLILGLAAALFSILAKQWIREYLKWNSPLALPRENVLVRQIRMEAWRDWQVSAVLSSIPILLELAMILFLAGVTILLWTLDDFVARIITVFVSLFLGAFAALSVLPIFTRRCPYRSPTAWA</sequence>
<keyword evidence="1" id="KW-1133">Transmembrane helix</keyword>
<feature type="non-terminal residue" evidence="3">
    <location>
        <position position="231"/>
    </location>
</feature>
<keyword evidence="1" id="KW-0812">Transmembrane</keyword>
<dbReference type="EMBL" id="JH930476">
    <property type="protein sequence ID" value="EKM52181.1"/>
    <property type="molecule type" value="Genomic_DNA"/>
</dbReference>
<keyword evidence="1" id="KW-0472">Membrane</keyword>
<feature type="transmembrane region" description="Helical" evidence="1">
    <location>
        <begin position="103"/>
        <end position="125"/>
    </location>
</feature>
<dbReference type="STRING" id="650164.K5UQR8"/>
<dbReference type="Pfam" id="PF20153">
    <property type="entry name" value="DUF6535"/>
    <property type="match status" value="1"/>
</dbReference>
<name>K5UQR8_PHACS</name>
<dbReference type="HOGENOM" id="CLU_018688_1_1_1"/>
<dbReference type="GeneID" id="18920117"/>
<evidence type="ECO:0000313" key="3">
    <source>
        <dbReference type="EMBL" id="EKM52181.1"/>
    </source>
</evidence>
<accession>K5UQR8</accession>
<dbReference type="RefSeq" id="XP_007399958.1">
    <property type="nucleotide sequence ID" value="XM_007399896.1"/>
</dbReference>
<keyword evidence="4" id="KW-1185">Reference proteome</keyword>
<dbReference type="InParanoid" id="K5UQR8"/>
<dbReference type="KEGG" id="pco:PHACADRAFT_58907"/>
<dbReference type="Proteomes" id="UP000008370">
    <property type="component" value="Unassembled WGS sequence"/>
</dbReference>
<proteinExistence type="predicted"/>
<evidence type="ECO:0000256" key="1">
    <source>
        <dbReference type="SAM" id="Phobius"/>
    </source>
</evidence>
<protein>
    <recommendedName>
        <fullName evidence="2">DUF6535 domain-containing protein</fullName>
    </recommendedName>
</protein>
<dbReference type="InterPro" id="IPR045338">
    <property type="entry name" value="DUF6535"/>
</dbReference>
<gene>
    <name evidence="3" type="ORF">PHACADRAFT_58907</name>
</gene>
<organism evidence="3 4">
    <name type="scientific">Phanerochaete carnosa (strain HHB-10118-sp)</name>
    <name type="common">White-rot fungus</name>
    <name type="synonym">Peniophora carnosa</name>
    <dbReference type="NCBI Taxonomy" id="650164"/>
    <lineage>
        <taxon>Eukaryota</taxon>
        <taxon>Fungi</taxon>
        <taxon>Dikarya</taxon>
        <taxon>Basidiomycota</taxon>
        <taxon>Agaricomycotina</taxon>
        <taxon>Agaricomycetes</taxon>
        <taxon>Polyporales</taxon>
        <taxon>Phanerochaetaceae</taxon>
        <taxon>Phanerochaete</taxon>
    </lineage>
</organism>
<evidence type="ECO:0000313" key="4">
    <source>
        <dbReference type="Proteomes" id="UP000008370"/>
    </source>
</evidence>
<feature type="transmembrane region" description="Helical" evidence="1">
    <location>
        <begin position="161"/>
        <end position="187"/>
    </location>
</feature>
<reference evidence="3 4" key="1">
    <citation type="journal article" date="2012" name="BMC Genomics">
        <title>Comparative genomics of the white-rot fungi, Phanerochaete carnosa and P. chrysosporium, to elucidate the genetic basis of the distinct wood types they colonize.</title>
        <authorList>
            <person name="Suzuki H."/>
            <person name="MacDonald J."/>
            <person name="Syed K."/>
            <person name="Salamov A."/>
            <person name="Hori C."/>
            <person name="Aerts A."/>
            <person name="Henrissat B."/>
            <person name="Wiebenga A."/>
            <person name="vanKuyk P.A."/>
            <person name="Barry K."/>
            <person name="Lindquist E."/>
            <person name="LaButti K."/>
            <person name="Lapidus A."/>
            <person name="Lucas S."/>
            <person name="Coutinho P."/>
            <person name="Gong Y."/>
            <person name="Samejima M."/>
            <person name="Mahadevan R."/>
            <person name="Abou-Zaid M."/>
            <person name="de Vries R.P."/>
            <person name="Igarashi K."/>
            <person name="Yadav J.S."/>
            <person name="Grigoriev I.V."/>
            <person name="Master E.R."/>
        </authorList>
    </citation>
    <scope>NUCLEOTIDE SEQUENCE [LARGE SCALE GENOMIC DNA]</scope>
    <source>
        <strain evidence="3 4">HHB-10118-sp</strain>
    </source>
</reference>
<feature type="domain" description="DUF6535" evidence="2">
    <location>
        <begin position="2"/>
        <end position="189"/>
    </location>
</feature>
<dbReference type="OrthoDB" id="3185525at2759"/>